<dbReference type="PANTHER" id="PTHR38436">
    <property type="entry name" value="POLYKETIDE CYCLASE SNOAL-LIKE DOMAIN"/>
    <property type="match status" value="1"/>
</dbReference>
<feature type="region of interest" description="Disordered" evidence="1">
    <location>
        <begin position="1"/>
        <end position="64"/>
    </location>
</feature>
<evidence type="ECO:0000256" key="1">
    <source>
        <dbReference type="SAM" id="MobiDB-lite"/>
    </source>
</evidence>
<feature type="compositionally biased region" description="Basic and acidic residues" evidence="1">
    <location>
        <begin position="48"/>
        <end position="58"/>
    </location>
</feature>
<sequence length="398" mass="45083">MTEPTPADGSGATNDGRPILSATLSEAQTPRTMPQDLSITVRPASGRDTARGERDRGPRRQSMRGFEDTYTDIVDWIVRVTHRIWEEQDVGYVYDTYATGAFVFSDHGPQWGVERVVEDTVQSIHAFPDTRSLADEVIWAGNDVEGFVTSHRYITAGHHLAPWRWGPATGRHVRLWGIANCVVRENEIYEEYVLYNMCSRFAQLGIDVAWAARQYGDELQRVSADAHMPEVDRLVRGRHPEPYPTGGDRFDLDHAVRGLFHDVWNRRDLSAVDRAYAANVRWHGTSDRSGFGRADVKGQARALLATFPDLGLRVEEVYWMGNDEEGYRASVRWSAAGTHRGYALYGQPTGRRAFLWGISQLYFSDGLITEEWSMFNEFDVLAQLLSSEPRPMFPTPQP</sequence>
<name>A0A4R7FMI4_9MICO</name>
<proteinExistence type="predicted"/>
<reference evidence="2 3" key="1">
    <citation type="submission" date="2019-03" db="EMBL/GenBank/DDBJ databases">
        <title>Genomic Encyclopedia of Archaeal and Bacterial Type Strains, Phase II (KMG-II): from individual species to whole genera.</title>
        <authorList>
            <person name="Goeker M."/>
        </authorList>
    </citation>
    <scope>NUCLEOTIDE SEQUENCE [LARGE SCALE GENOMIC DNA]</scope>
    <source>
        <strain evidence="2 3">DSM 24782</strain>
    </source>
</reference>
<dbReference type="Proteomes" id="UP000295344">
    <property type="component" value="Unassembled WGS sequence"/>
</dbReference>
<evidence type="ECO:0000313" key="2">
    <source>
        <dbReference type="EMBL" id="TDS77539.1"/>
    </source>
</evidence>
<dbReference type="SUPFAM" id="SSF54427">
    <property type="entry name" value="NTF2-like"/>
    <property type="match status" value="2"/>
</dbReference>
<gene>
    <name evidence="2" type="ORF">CLV52_2491</name>
</gene>
<dbReference type="PANTHER" id="PTHR38436:SF1">
    <property type="entry name" value="ESTER CYCLASE"/>
    <property type="match status" value="1"/>
</dbReference>
<evidence type="ECO:0000313" key="3">
    <source>
        <dbReference type="Proteomes" id="UP000295344"/>
    </source>
</evidence>
<dbReference type="InterPro" id="IPR009959">
    <property type="entry name" value="Cyclase_SnoaL-like"/>
</dbReference>
<comment type="caution">
    <text evidence="2">The sequence shown here is derived from an EMBL/GenBank/DDBJ whole genome shotgun (WGS) entry which is preliminary data.</text>
</comment>
<dbReference type="RefSeq" id="WP_133766596.1">
    <property type="nucleotide sequence ID" value="NZ_BAAARP010000004.1"/>
</dbReference>
<dbReference type="OrthoDB" id="2769928at2"/>
<dbReference type="Pfam" id="PF07366">
    <property type="entry name" value="SnoaL"/>
    <property type="match status" value="1"/>
</dbReference>
<protein>
    <submittedName>
        <fullName evidence="2">Putative ester cyclase</fullName>
    </submittedName>
</protein>
<dbReference type="Gene3D" id="3.10.450.50">
    <property type="match status" value="2"/>
</dbReference>
<dbReference type="EMBL" id="SOAM01000002">
    <property type="protein sequence ID" value="TDS77539.1"/>
    <property type="molecule type" value="Genomic_DNA"/>
</dbReference>
<feature type="compositionally biased region" description="Polar residues" evidence="1">
    <location>
        <begin position="22"/>
        <end position="38"/>
    </location>
</feature>
<organism evidence="2 3">
    <name type="scientific">Amnibacterium kyonggiense</name>
    <dbReference type="NCBI Taxonomy" id="595671"/>
    <lineage>
        <taxon>Bacteria</taxon>
        <taxon>Bacillati</taxon>
        <taxon>Actinomycetota</taxon>
        <taxon>Actinomycetes</taxon>
        <taxon>Micrococcales</taxon>
        <taxon>Microbacteriaceae</taxon>
        <taxon>Amnibacterium</taxon>
    </lineage>
</organism>
<dbReference type="InterPro" id="IPR032710">
    <property type="entry name" value="NTF2-like_dom_sf"/>
</dbReference>
<keyword evidence="3" id="KW-1185">Reference proteome</keyword>
<dbReference type="GO" id="GO:0030638">
    <property type="term" value="P:polyketide metabolic process"/>
    <property type="evidence" value="ECO:0007669"/>
    <property type="project" value="InterPro"/>
</dbReference>
<dbReference type="AlphaFoldDB" id="A0A4R7FMI4"/>
<accession>A0A4R7FMI4</accession>